<keyword evidence="7" id="KW-1185">Reference proteome</keyword>
<protein>
    <recommendedName>
        <fullName evidence="5">Receptor ligand binding region domain-containing protein</fullName>
    </recommendedName>
</protein>
<proteinExistence type="predicted"/>
<name>A0AAV5HP93_9ROSI</name>
<reference evidence="6 7" key="1">
    <citation type="journal article" date="2021" name="Commun. Biol.">
        <title>The genome of Shorea leprosula (Dipterocarpaceae) highlights the ecological relevance of drought in aseasonal tropical rainforests.</title>
        <authorList>
            <person name="Ng K.K.S."/>
            <person name="Kobayashi M.J."/>
            <person name="Fawcett J.A."/>
            <person name="Hatakeyama M."/>
            <person name="Paape T."/>
            <person name="Ng C.H."/>
            <person name="Ang C.C."/>
            <person name="Tnah L.H."/>
            <person name="Lee C.T."/>
            <person name="Nishiyama T."/>
            <person name="Sese J."/>
            <person name="O'Brien M.J."/>
            <person name="Copetti D."/>
            <person name="Mohd Noor M.I."/>
            <person name="Ong R.C."/>
            <person name="Putra M."/>
            <person name="Sireger I.Z."/>
            <person name="Indrioko S."/>
            <person name="Kosugi Y."/>
            <person name="Izuno A."/>
            <person name="Isagi Y."/>
            <person name="Lee S.L."/>
            <person name="Shimizu K.K."/>
        </authorList>
    </citation>
    <scope>NUCLEOTIDE SEQUENCE [LARGE SCALE GENOMIC DNA]</scope>
    <source>
        <strain evidence="6">214</strain>
    </source>
</reference>
<dbReference type="InterPro" id="IPR015683">
    <property type="entry name" value="Ionotropic_Glu_rcpt"/>
</dbReference>
<evidence type="ECO:0000256" key="4">
    <source>
        <dbReference type="ARBA" id="ARBA00023136"/>
    </source>
</evidence>
<dbReference type="InterPro" id="IPR028082">
    <property type="entry name" value="Peripla_BP_I"/>
</dbReference>
<evidence type="ECO:0000256" key="3">
    <source>
        <dbReference type="ARBA" id="ARBA00022989"/>
    </source>
</evidence>
<dbReference type="FunFam" id="3.40.50.2300:FF:000081">
    <property type="entry name" value="Glutamate receptor"/>
    <property type="match status" value="1"/>
</dbReference>
<dbReference type="SUPFAM" id="SSF53822">
    <property type="entry name" value="Periplasmic binding protein-like I"/>
    <property type="match status" value="1"/>
</dbReference>
<dbReference type="InterPro" id="IPR001828">
    <property type="entry name" value="ANF_lig-bd_rcpt"/>
</dbReference>
<dbReference type="Proteomes" id="UP001054252">
    <property type="component" value="Unassembled WGS sequence"/>
</dbReference>
<dbReference type="EMBL" id="BPVZ01000002">
    <property type="protein sequence ID" value="GKU87449.1"/>
    <property type="molecule type" value="Genomic_DNA"/>
</dbReference>
<dbReference type="PANTHER" id="PTHR34836">
    <property type="entry name" value="OS06G0188250 PROTEIN"/>
    <property type="match status" value="1"/>
</dbReference>
<comment type="subcellular location">
    <subcellularLocation>
        <location evidence="1">Membrane</location>
    </subcellularLocation>
</comment>
<evidence type="ECO:0000256" key="1">
    <source>
        <dbReference type="ARBA" id="ARBA00004370"/>
    </source>
</evidence>
<comment type="caution">
    <text evidence="6">The sequence shown here is derived from an EMBL/GenBank/DDBJ whole genome shotgun (WGS) entry which is preliminary data.</text>
</comment>
<feature type="domain" description="Receptor ligand binding region" evidence="5">
    <location>
        <begin position="2"/>
        <end position="148"/>
    </location>
</feature>
<dbReference type="PANTHER" id="PTHR34836:SF1">
    <property type="entry name" value="OS09G0428600 PROTEIN"/>
    <property type="match status" value="1"/>
</dbReference>
<evidence type="ECO:0000256" key="2">
    <source>
        <dbReference type="ARBA" id="ARBA00022692"/>
    </source>
</evidence>
<gene>
    <name evidence="6" type="ORF">SLEP1_g1845</name>
</gene>
<dbReference type="Pfam" id="PF01094">
    <property type="entry name" value="ANF_receptor"/>
    <property type="match status" value="1"/>
</dbReference>
<dbReference type="GO" id="GO:0016020">
    <property type="term" value="C:membrane"/>
    <property type="evidence" value="ECO:0007669"/>
    <property type="project" value="UniProtKB-SubCell"/>
</dbReference>
<keyword evidence="2" id="KW-0812">Transmembrane</keyword>
<dbReference type="Gene3D" id="3.40.50.2300">
    <property type="match status" value="1"/>
</dbReference>
<organism evidence="6 7">
    <name type="scientific">Rubroshorea leprosula</name>
    <dbReference type="NCBI Taxonomy" id="152421"/>
    <lineage>
        <taxon>Eukaryota</taxon>
        <taxon>Viridiplantae</taxon>
        <taxon>Streptophyta</taxon>
        <taxon>Embryophyta</taxon>
        <taxon>Tracheophyta</taxon>
        <taxon>Spermatophyta</taxon>
        <taxon>Magnoliopsida</taxon>
        <taxon>eudicotyledons</taxon>
        <taxon>Gunneridae</taxon>
        <taxon>Pentapetalae</taxon>
        <taxon>rosids</taxon>
        <taxon>malvids</taxon>
        <taxon>Malvales</taxon>
        <taxon>Dipterocarpaceae</taxon>
        <taxon>Rubroshorea</taxon>
    </lineage>
</organism>
<accession>A0AAV5HP93</accession>
<evidence type="ECO:0000313" key="7">
    <source>
        <dbReference type="Proteomes" id="UP001054252"/>
    </source>
</evidence>
<evidence type="ECO:0000313" key="6">
    <source>
        <dbReference type="EMBL" id="GKU87449.1"/>
    </source>
</evidence>
<sequence>MQANFVIDLGNKAQVPIISFSATSPSLTSIRSPYFLRATQNDSSQVKAISAIVEAFDWREAVPIHVDNEFGEGVIPYLIDALEEVNARVPYRSIISQKATDEEIEGELYKLMTMQTRVFIVHMTPELGSRVFDKAKEIGMMGEGGFWV</sequence>
<dbReference type="AlphaFoldDB" id="A0AAV5HP93"/>
<evidence type="ECO:0000259" key="5">
    <source>
        <dbReference type="Pfam" id="PF01094"/>
    </source>
</evidence>
<keyword evidence="3" id="KW-1133">Transmembrane helix</keyword>
<keyword evidence="4" id="KW-0472">Membrane</keyword>